<dbReference type="NCBIfam" id="TIGR02937">
    <property type="entry name" value="sigma70-ECF"/>
    <property type="match status" value="1"/>
</dbReference>
<evidence type="ECO:0000256" key="4">
    <source>
        <dbReference type="ARBA" id="ARBA00023163"/>
    </source>
</evidence>
<dbReference type="InterPro" id="IPR013325">
    <property type="entry name" value="RNA_pol_sigma_r2"/>
</dbReference>
<dbReference type="InterPro" id="IPR036388">
    <property type="entry name" value="WH-like_DNA-bd_sf"/>
</dbReference>
<dbReference type="OrthoDB" id="9784272at2"/>
<dbReference type="Pfam" id="PF08281">
    <property type="entry name" value="Sigma70_r4_2"/>
    <property type="match status" value="1"/>
</dbReference>
<keyword evidence="8" id="KW-1185">Reference proteome</keyword>
<gene>
    <name evidence="7" type="ORF">D8I35_01945</name>
</gene>
<dbReference type="SUPFAM" id="SSF88659">
    <property type="entry name" value="Sigma3 and sigma4 domains of RNA polymerase sigma factors"/>
    <property type="match status" value="1"/>
</dbReference>
<dbReference type="Pfam" id="PF04542">
    <property type="entry name" value="Sigma70_r2"/>
    <property type="match status" value="1"/>
</dbReference>
<feature type="domain" description="RNA polymerase sigma-70 region 2" evidence="5">
    <location>
        <begin position="24"/>
        <end position="90"/>
    </location>
</feature>
<dbReference type="Gene3D" id="1.10.10.10">
    <property type="entry name" value="Winged helix-like DNA-binding domain superfamily/Winged helix DNA-binding domain"/>
    <property type="match status" value="1"/>
</dbReference>
<dbReference type="InterPro" id="IPR007627">
    <property type="entry name" value="RNA_pol_sigma70_r2"/>
</dbReference>
<name>A0A3M6QY14_9BURK</name>
<dbReference type="CDD" id="cd06171">
    <property type="entry name" value="Sigma70_r4"/>
    <property type="match status" value="1"/>
</dbReference>
<evidence type="ECO:0000313" key="7">
    <source>
        <dbReference type="EMBL" id="RMX07910.1"/>
    </source>
</evidence>
<evidence type="ECO:0000259" key="6">
    <source>
        <dbReference type="Pfam" id="PF08281"/>
    </source>
</evidence>
<accession>A0A3M6QY14</accession>
<dbReference type="PANTHER" id="PTHR43133">
    <property type="entry name" value="RNA POLYMERASE ECF-TYPE SIGMA FACTO"/>
    <property type="match status" value="1"/>
</dbReference>
<dbReference type="Proteomes" id="UP000278006">
    <property type="component" value="Unassembled WGS sequence"/>
</dbReference>
<proteinExistence type="inferred from homology"/>
<dbReference type="EMBL" id="RDQO01000001">
    <property type="protein sequence ID" value="RMX07910.1"/>
    <property type="molecule type" value="Genomic_DNA"/>
</dbReference>
<comment type="caution">
    <text evidence="7">The sequence shown here is derived from an EMBL/GenBank/DDBJ whole genome shotgun (WGS) entry which is preliminary data.</text>
</comment>
<protein>
    <submittedName>
        <fullName evidence="7">RNA polymerase sigma factor</fullName>
    </submittedName>
</protein>
<evidence type="ECO:0000256" key="1">
    <source>
        <dbReference type="ARBA" id="ARBA00010641"/>
    </source>
</evidence>
<feature type="domain" description="RNA polymerase sigma factor 70 region 4 type 2" evidence="6">
    <location>
        <begin position="124"/>
        <end position="173"/>
    </location>
</feature>
<dbReference type="InterPro" id="IPR013249">
    <property type="entry name" value="RNA_pol_sigma70_r4_t2"/>
</dbReference>
<dbReference type="RefSeq" id="WP_130466400.1">
    <property type="nucleotide sequence ID" value="NZ_RDQO01000001.1"/>
</dbReference>
<organism evidence="7 8">
    <name type="scientific">Corticibacter populi</name>
    <dbReference type="NCBI Taxonomy" id="1550736"/>
    <lineage>
        <taxon>Bacteria</taxon>
        <taxon>Pseudomonadati</taxon>
        <taxon>Pseudomonadota</taxon>
        <taxon>Betaproteobacteria</taxon>
        <taxon>Burkholderiales</taxon>
        <taxon>Comamonadaceae</taxon>
        <taxon>Corticibacter</taxon>
    </lineage>
</organism>
<dbReference type="InterPro" id="IPR014284">
    <property type="entry name" value="RNA_pol_sigma-70_dom"/>
</dbReference>
<dbReference type="SUPFAM" id="SSF88946">
    <property type="entry name" value="Sigma2 domain of RNA polymerase sigma factors"/>
    <property type="match status" value="1"/>
</dbReference>
<comment type="similarity">
    <text evidence="1">Belongs to the sigma-70 factor family. ECF subfamily.</text>
</comment>
<keyword evidence="3" id="KW-0731">Sigma factor</keyword>
<keyword evidence="2" id="KW-0805">Transcription regulation</keyword>
<dbReference type="GO" id="GO:0006352">
    <property type="term" value="P:DNA-templated transcription initiation"/>
    <property type="evidence" value="ECO:0007669"/>
    <property type="project" value="InterPro"/>
</dbReference>
<dbReference type="GO" id="GO:0016987">
    <property type="term" value="F:sigma factor activity"/>
    <property type="evidence" value="ECO:0007669"/>
    <property type="project" value="UniProtKB-KW"/>
</dbReference>
<keyword evidence="4" id="KW-0804">Transcription</keyword>
<evidence type="ECO:0000259" key="5">
    <source>
        <dbReference type="Pfam" id="PF04542"/>
    </source>
</evidence>
<sequence length="181" mass="20480">MQVLSISQPATHFLPMTSTDPRYLFLEYRAELLIYLSHRLGDAEQAEELVQEMYIRFCQSPSLGGIENVRAYLFGMARHIIADTISARSRSRTESISDMELDEYASPYPGPDANAAARQMLEHLAAALDDLPELTRQIFTLNRLYQYSHQEVGDRLGVSSSTVQKHLARALAHVAAQMREH</sequence>
<dbReference type="InterPro" id="IPR013324">
    <property type="entry name" value="RNA_pol_sigma_r3/r4-like"/>
</dbReference>
<evidence type="ECO:0000256" key="2">
    <source>
        <dbReference type="ARBA" id="ARBA00023015"/>
    </source>
</evidence>
<evidence type="ECO:0000313" key="8">
    <source>
        <dbReference type="Proteomes" id="UP000278006"/>
    </source>
</evidence>
<dbReference type="AlphaFoldDB" id="A0A3M6QY14"/>
<evidence type="ECO:0000256" key="3">
    <source>
        <dbReference type="ARBA" id="ARBA00023082"/>
    </source>
</evidence>
<dbReference type="Gene3D" id="1.10.1740.10">
    <property type="match status" value="1"/>
</dbReference>
<dbReference type="GO" id="GO:0003677">
    <property type="term" value="F:DNA binding"/>
    <property type="evidence" value="ECO:0007669"/>
    <property type="project" value="InterPro"/>
</dbReference>
<reference evidence="7 8" key="1">
    <citation type="submission" date="2018-10" db="EMBL/GenBank/DDBJ databases">
        <title>Draft genome of Cortibacter populi DSM10536.</title>
        <authorList>
            <person name="Bernier A.-M."/>
            <person name="Bernard K."/>
        </authorList>
    </citation>
    <scope>NUCLEOTIDE SEQUENCE [LARGE SCALE GENOMIC DNA]</scope>
    <source>
        <strain evidence="7 8">DSM 105136</strain>
    </source>
</reference>
<dbReference type="PANTHER" id="PTHR43133:SF63">
    <property type="entry name" value="RNA POLYMERASE SIGMA FACTOR FECI-RELATED"/>
    <property type="match status" value="1"/>
</dbReference>
<dbReference type="InterPro" id="IPR039425">
    <property type="entry name" value="RNA_pol_sigma-70-like"/>
</dbReference>